<dbReference type="EMBL" id="CANL01000012">
    <property type="protein sequence ID" value="CCM63258.1"/>
    <property type="molecule type" value="Genomic_DNA"/>
</dbReference>
<dbReference type="OrthoDB" id="7374740at2"/>
<dbReference type="PANTHER" id="PTHR43244:SF1">
    <property type="entry name" value="5,10-METHYLENETETRAHYDROMETHANOPTERIN REDUCTASE"/>
    <property type="match status" value="1"/>
</dbReference>
<comment type="caution">
    <text evidence="3">The sequence shown here is derived from an EMBL/GenBank/DDBJ whole genome shotgun (WGS) entry which is preliminary data.</text>
</comment>
<evidence type="ECO:0000313" key="3">
    <source>
        <dbReference type="EMBL" id="CCM63258.1"/>
    </source>
</evidence>
<keyword evidence="4" id="KW-1185">Reference proteome</keyword>
<organism evidence="3 4">
    <name type="scientific">Candidatus Neomicrothrix parvicella RN1</name>
    <dbReference type="NCBI Taxonomy" id="1229780"/>
    <lineage>
        <taxon>Bacteria</taxon>
        <taxon>Bacillati</taxon>
        <taxon>Actinomycetota</taxon>
        <taxon>Acidimicrobiia</taxon>
        <taxon>Acidimicrobiales</taxon>
        <taxon>Microthrixaceae</taxon>
        <taxon>Candidatus Neomicrothrix</taxon>
    </lineage>
</organism>
<dbReference type="AlphaFoldDB" id="R4YY40"/>
<evidence type="ECO:0000259" key="2">
    <source>
        <dbReference type="Pfam" id="PF00296"/>
    </source>
</evidence>
<dbReference type="GO" id="GO:0016705">
    <property type="term" value="F:oxidoreductase activity, acting on paired donors, with incorporation or reduction of molecular oxygen"/>
    <property type="evidence" value="ECO:0007669"/>
    <property type="project" value="InterPro"/>
</dbReference>
<evidence type="ECO:0000313" key="4">
    <source>
        <dbReference type="Proteomes" id="UP000018291"/>
    </source>
</evidence>
<dbReference type="HOGENOM" id="CLU_942285_0_0_11"/>
<dbReference type="Pfam" id="PF00296">
    <property type="entry name" value="Bac_luciferase"/>
    <property type="match status" value="1"/>
</dbReference>
<dbReference type="eggNOG" id="COG2141">
    <property type="taxonomic scope" value="Bacteria"/>
</dbReference>
<protein>
    <recommendedName>
        <fullName evidence="2">Luciferase-like domain-containing protein</fullName>
    </recommendedName>
</protein>
<dbReference type="InterPro" id="IPR011251">
    <property type="entry name" value="Luciferase-like_dom"/>
</dbReference>
<dbReference type="STRING" id="1229780.BN381_20082"/>
<accession>R4YY40</accession>
<reference evidence="3 4" key="1">
    <citation type="journal article" date="2013" name="ISME J.">
        <title>Metabolic model for the filamentous 'Candidatus Microthrix parvicella' based on genomic and metagenomic analyses.</title>
        <authorList>
            <person name="Jon McIlroy S."/>
            <person name="Kristiansen R."/>
            <person name="Albertsen M."/>
            <person name="Michael Karst S."/>
            <person name="Rossetti S."/>
            <person name="Lund Nielsen J."/>
            <person name="Tandoi V."/>
            <person name="James Seviour R."/>
            <person name="Nielsen P.H."/>
        </authorList>
    </citation>
    <scope>NUCLEOTIDE SEQUENCE [LARGE SCALE GENOMIC DNA]</scope>
    <source>
        <strain evidence="3 4">RN1</strain>
    </source>
</reference>
<dbReference type="InterPro" id="IPR050564">
    <property type="entry name" value="F420-G6PD/mer"/>
</dbReference>
<gene>
    <name evidence="3" type="ORF">BN381_20082</name>
</gene>
<proteinExistence type="predicted"/>
<dbReference type="Gene3D" id="3.20.20.30">
    <property type="entry name" value="Luciferase-like domain"/>
    <property type="match status" value="1"/>
</dbReference>
<dbReference type="SUPFAM" id="SSF51679">
    <property type="entry name" value="Bacterial luciferase-like"/>
    <property type="match status" value="1"/>
</dbReference>
<name>R4YY40_9ACTN</name>
<dbReference type="InterPro" id="IPR036661">
    <property type="entry name" value="Luciferase-like_sf"/>
</dbReference>
<dbReference type="PANTHER" id="PTHR43244">
    <property type="match status" value="1"/>
</dbReference>
<sequence>MAESTESTALDLGLALPTFLQFGAPDPGLVRSVAHEAETAGFDRLWCFDHILWHRPFIDALTATTIGLEATDRIAVGPGVLQALLRPPVVLAASLGSLIDVAEGRLGWGLGVGEHQREYDAAERLTAPTHRWDAMVEHHRAVAAALSTGGRSAPRPWIGGRGPGSQRAVAALGANWLPAFLGPSHFAAQFNRLSGLHIVPPMRGPFLFCCPPEHLESGRQWLESLYNLPGIGPRMVLPADERLAQRAGEFVQAGANHLSLVVTMDDPRAHLDQIVKLLSTVTGRSDHTTGGPHRG</sequence>
<dbReference type="Proteomes" id="UP000018291">
    <property type="component" value="Unassembled WGS sequence"/>
</dbReference>
<feature type="domain" description="Luciferase-like" evidence="2">
    <location>
        <begin position="28"/>
        <end position="193"/>
    </location>
</feature>
<keyword evidence="1" id="KW-0560">Oxidoreductase</keyword>
<evidence type="ECO:0000256" key="1">
    <source>
        <dbReference type="ARBA" id="ARBA00023002"/>
    </source>
</evidence>
<dbReference type="RefSeq" id="WP_012225589.1">
    <property type="nucleotide sequence ID" value="NZ_HG422565.1"/>
</dbReference>